<sequence length="188" mass="21729">MTLRRRKRTIHLLMILGVDVKKIKELEGINGPVLTINERNAQIDNKLSHLYGMQMLQLRMNGVTEEQLKQLNIDYHLSEHSRVLCSVGLGYEEPLDDDVAMEDEMARPRVRRQAIGATGRARQQPHQHNSLRDAQQEWRMARCEASVFPRDGRHGASLPRCYSRHAASLFHANATRVSNGQKWIFYFN</sequence>
<dbReference type="EMBL" id="JACEIK010000761">
    <property type="protein sequence ID" value="MCD7461859.1"/>
    <property type="molecule type" value="Genomic_DNA"/>
</dbReference>
<gene>
    <name evidence="1" type="ORF">HAX54_047285</name>
</gene>
<evidence type="ECO:0000313" key="1">
    <source>
        <dbReference type="EMBL" id="MCD7461859.1"/>
    </source>
</evidence>
<comment type="caution">
    <text evidence="1">The sequence shown here is derived from an EMBL/GenBank/DDBJ whole genome shotgun (WGS) entry which is preliminary data.</text>
</comment>
<dbReference type="Proteomes" id="UP000823775">
    <property type="component" value="Unassembled WGS sequence"/>
</dbReference>
<name>A0ABS8STP1_DATST</name>
<accession>A0ABS8STP1</accession>
<protein>
    <submittedName>
        <fullName evidence="1">Uncharacterized protein</fullName>
    </submittedName>
</protein>
<evidence type="ECO:0000313" key="2">
    <source>
        <dbReference type="Proteomes" id="UP000823775"/>
    </source>
</evidence>
<proteinExistence type="predicted"/>
<organism evidence="1 2">
    <name type="scientific">Datura stramonium</name>
    <name type="common">Jimsonweed</name>
    <name type="synonym">Common thornapple</name>
    <dbReference type="NCBI Taxonomy" id="4076"/>
    <lineage>
        <taxon>Eukaryota</taxon>
        <taxon>Viridiplantae</taxon>
        <taxon>Streptophyta</taxon>
        <taxon>Embryophyta</taxon>
        <taxon>Tracheophyta</taxon>
        <taxon>Spermatophyta</taxon>
        <taxon>Magnoliopsida</taxon>
        <taxon>eudicotyledons</taxon>
        <taxon>Gunneridae</taxon>
        <taxon>Pentapetalae</taxon>
        <taxon>asterids</taxon>
        <taxon>lamiids</taxon>
        <taxon>Solanales</taxon>
        <taxon>Solanaceae</taxon>
        <taxon>Solanoideae</taxon>
        <taxon>Datureae</taxon>
        <taxon>Datura</taxon>
    </lineage>
</organism>
<keyword evidence="2" id="KW-1185">Reference proteome</keyword>
<reference evidence="1 2" key="1">
    <citation type="journal article" date="2021" name="BMC Genomics">
        <title>Datura genome reveals duplications of psychoactive alkaloid biosynthetic genes and high mutation rate following tissue culture.</title>
        <authorList>
            <person name="Rajewski A."/>
            <person name="Carter-House D."/>
            <person name="Stajich J."/>
            <person name="Litt A."/>
        </authorList>
    </citation>
    <scope>NUCLEOTIDE SEQUENCE [LARGE SCALE GENOMIC DNA]</scope>
    <source>
        <strain evidence="1">AR-01</strain>
    </source>
</reference>